<dbReference type="EMBL" id="HG937516">
    <property type="protein sequence ID" value="CDN40585.1"/>
    <property type="molecule type" value="Genomic_DNA"/>
</dbReference>
<dbReference type="RefSeq" id="WP_343251208.1">
    <property type="nucleotide sequence ID" value="NZ_HG937516.1"/>
</dbReference>
<proteinExistence type="predicted"/>
<name>A0A292IIT2_9MOLU</name>
<dbReference type="Proteomes" id="UP000261764">
    <property type="component" value="Chromosome I"/>
</dbReference>
<feature type="compositionally biased region" description="Pro residues" evidence="1">
    <location>
        <begin position="116"/>
        <end position="128"/>
    </location>
</feature>
<feature type="region of interest" description="Disordered" evidence="1">
    <location>
        <begin position="41"/>
        <end position="129"/>
    </location>
</feature>
<evidence type="ECO:0000256" key="1">
    <source>
        <dbReference type="SAM" id="MobiDB-lite"/>
    </source>
</evidence>
<accession>A0A292IIT2</accession>
<dbReference type="KEGG" id="mamp:MAMA39_04660"/>
<feature type="compositionally biased region" description="Pro residues" evidence="1">
    <location>
        <begin position="62"/>
        <end position="73"/>
    </location>
</feature>
<organism evidence="2 3">
    <name type="scientific">Mycoplasma amphoriforme A39</name>
    <dbReference type="NCBI Taxonomy" id="572419"/>
    <lineage>
        <taxon>Bacteria</taxon>
        <taxon>Bacillati</taxon>
        <taxon>Mycoplasmatota</taxon>
        <taxon>Mollicutes</taxon>
        <taxon>Mycoplasmataceae</taxon>
        <taxon>Mycoplasma</taxon>
    </lineage>
</organism>
<dbReference type="AlphaFoldDB" id="A0A292IIT2"/>
<evidence type="ECO:0000313" key="2">
    <source>
        <dbReference type="EMBL" id="CDN40585.1"/>
    </source>
</evidence>
<gene>
    <name evidence="2" type="ORF">MAMA39_04660</name>
</gene>
<keyword evidence="3" id="KW-1185">Reference proteome</keyword>
<protein>
    <submittedName>
        <fullName evidence="2">Uncharacterized protein</fullName>
    </submittedName>
</protein>
<sequence length="253" mass="27809">MKKKRFNLWVWGSTWSVVGAVGVIVPSALVLSEYVNPGSISNQQAQKPASENKNQNETQQTPPKPQLPKPQQPRPNQKKQPDPQIPPPKQKEESTPPTKPAEPKPESKPNDNGPSIPSPPPATKPDVPPVKKTETQLIAEYYEQIKDGYQVTNPEHKSKVPSVVEPRAASVGIDQVNLWIGKQGGIPALPKELQEKNAVAAFEFRSDDVHGTISLKIYVYKKDRSLYYLKDGSTTRNLASGAGKTTVLSGFLH</sequence>
<evidence type="ECO:0000313" key="3">
    <source>
        <dbReference type="Proteomes" id="UP000261764"/>
    </source>
</evidence>
<feature type="compositionally biased region" description="Polar residues" evidence="1">
    <location>
        <begin position="41"/>
        <end position="58"/>
    </location>
</feature>
<reference evidence="2 3" key="1">
    <citation type="journal article" date="2015" name="Clin. Infect. Dis.">
        <title>Genomic Investigations unmask Mycoplasma amphoriforme, a new respiratory pathogen.</title>
        <authorList>
            <person name="Gillespie S.H."/>
            <person name="Ling C.L."/>
            <person name="Oravcova K."/>
            <person name="Pinheiro M."/>
            <person name="Wells L."/>
            <person name="Bryant J.M."/>
            <person name="McHugh T.D."/>
            <person name="Bebear C."/>
            <person name="Webster D."/>
            <person name="Harris S.R."/>
            <person name="Seth-Smith H.M."/>
            <person name="Thomson N.R."/>
        </authorList>
    </citation>
    <scope>NUCLEOTIDE SEQUENCE [LARGE SCALE GENOMIC DNA]</scope>
    <source>
        <strain evidence="2 3">A39</strain>
    </source>
</reference>